<name>A0A0Q3IZU5_BRADI</name>
<feature type="compositionally biased region" description="Acidic residues" evidence="8">
    <location>
        <begin position="992"/>
        <end position="1020"/>
    </location>
</feature>
<reference evidence="13" key="3">
    <citation type="submission" date="2018-08" db="UniProtKB">
        <authorList>
            <consortium name="EnsemblPlants"/>
        </authorList>
    </citation>
    <scope>IDENTIFICATION</scope>
    <source>
        <strain evidence="13">cv. Bd21</strain>
    </source>
</reference>
<dbReference type="PANTHER" id="PTHR36766:SF36">
    <property type="entry name" value="AAA+ ATPASE DOMAIN-CONTAINING PROTEIN"/>
    <property type="match status" value="1"/>
</dbReference>
<dbReference type="EnsemblPlants" id="KQJ91616">
    <property type="protein sequence ID" value="KQJ91616"/>
    <property type="gene ID" value="BRADI_4g38671v3"/>
</dbReference>
<evidence type="ECO:0000256" key="4">
    <source>
        <dbReference type="ARBA" id="ARBA00022741"/>
    </source>
</evidence>
<dbReference type="Pfam" id="PF00931">
    <property type="entry name" value="NB-ARC"/>
    <property type="match status" value="1"/>
</dbReference>
<evidence type="ECO:0000256" key="6">
    <source>
        <dbReference type="ARBA" id="ARBA00022840"/>
    </source>
</evidence>
<feature type="domain" description="Disease resistance N-terminal" evidence="10">
    <location>
        <begin position="10"/>
        <end position="90"/>
    </location>
</feature>
<dbReference type="InParanoid" id="A0A0Q3IZU5"/>
<keyword evidence="6" id="KW-0067">ATP-binding</keyword>
<evidence type="ECO:0000259" key="10">
    <source>
        <dbReference type="Pfam" id="PF18052"/>
    </source>
</evidence>
<evidence type="ECO:0000313" key="13">
    <source>
        <dbReference type="EnsemblPlants" id="KQJ91616"/>
    </source>
</evidence>
<dbReference type="Gramene" id="KQJ91616">
    <property type="protein sequence ID" value="KQJ91616"/>
    <property type="gene ID" value="BRADI_4g38671v3"/>
</dbReference>
<dbReference type="Gene3D" id="1.10.8.430">
    <property type="entry name" value="Helical domain of apoptotic protease-activating factors"/>
    <property type="match status" value="1"/>
</dbReference>
<dbReference type="Pfam" id="PF23598">
    <property type="entry name" value="LRR_14"/>
    <property type="match status" value="1"/>
</dbReference>
<evidence type="ECO:0000313" key="12">
    <source>
        <dbReference type="EMBL" id="KQJ91616.1"/>
    </source>
</evidence>
<dbReference type="PANTHER" id="PTHR36766">
    <property type="entry name" value="PLANT BROAD-SPECTRUM MILDEW RESISTANCE PROTEIN RPW8"/>
    <property type="match status" value="1"/>
</dbReference>
<dbReference type="InterPro" id="IPR002182">
    <property type="entry name" value="NB-ARC"/>
</dbReference>
<keyword evidence="14" id="KW-1185">Reference proteome</keyword>
<keyword evidence="5" id="KW-0611">Plant defense</keyword>
<evidence type="ECO:0000313" key="14">
    <source>
        <dbReference type="Proteomes" id="UP000008810"/>
    </source>
</evidence>
<keyword evidence="7" id="KW-0175">Coiled coil</keyword>
<dbReference type="GO" id="GO:0043531">
    <property type="term" value="F:ADP binding"/>
    <property type="evidence" value="ECO:0007669"/>
    <property type="project" value="InterPro"/>
</dbReference>
<dbReference type="OrthoDB" id="762143at2759"/>
<dbReference type="InterPro" id="IPR036388">
    <property type="entry name" value="WH-like_DNA-bd_sf"/>
</dbReference>
<dbReference type="InterPro" id="IPR041118">
    <property type="entry name" value="Rx_N"/>
</dbReference>
<dbReference type="InterPro" id="IPR055414">
    <property type="entry name" value="LRR_R13L4/SHOC2-like"/>
</dbReference>
<keyword evidence="3" id="KW-0677">Repeat</keyword>
<feature type="domain" description="NB-ARC" evidence="9">
    <location>
        <begin position="196"/>
        <end position="332"/>
    </location>
</feature>
<dbReference type="Gene3D" id="1.10.10.10">
    <property type="entry name" value="Winged helix-like DNA-binding domain superfamily/Winged helix DNA-binding domain"/>
    <property type="match status" value="1"/>
</dbReference>
<dbReference type="ExpressionAtlas" id="A0A0Q3IZU5">
    <property type="expression patterns" value="baseline and differential"/>
</dbReference>
<dbReference type="InterPro" id="IPR042197">
    <property type="entry name" value="Apaf_helical"/>
</dbReference>
<sequence length="1063" mass="120015">MAGVLDALASYATDMLTEMAKEEVAMLIGVSGEIDNLGINLSDLKNFLADADKRNITDESVRGWVEELKRAMYDVTDILDLCQLKVIEQGPSKDMGCLDPLLFCMRNPLHAHDIGICIKALNEKLDGICTRGGKFNFAKLEAYNQKTTRSLVTDRKTDSLLERSGAVGEKIEEDTRALVNVLTKEADSDQSNCPMKVFNDEDIEGKFTKKIWLSITRDSNDVELLSTAITAAGGDLPGGGGARDKALLVLALRNAIKDKKFFLVLDDMWGVNEWDKLLMTPFSYGGPGSRVLITTRHHTVGRSIKAVHYHHVDKIRSEDAWSLLKKQVLTMEKDEPEVDILRDIGLQIIAKCDGLPLAVKVMGGLLCKKEKTRNDWEGVLNNDIWSVSQVPEELNYAIYLSYEDLPCFLKQCFLHFSLIPKKTDNIESNSSCNNLEEEGKKYYKELILRNLIELDTSYPGQFIGNMHDAIRSFAQFMARDEAVVAHGGGTAKEKLTSHSFLRLSIETKGAESDEFEWSYLREQKSLRTLILTGNIKIQSGDSLVSFPSLRTLHIESANFAALVESVHQLKHLRYLTLKGCTDISRLPENIHEMKFLQHINLEDCEGFVKLPDSIVKLRELRHLDFDRTHVVCGFPAYTDGDWCSLEELGPLSQIKELGIEGLENVSTSLSVAKARIGAKTHLTKLVVTWGSRVGDDGLVKEVSEEEARRAEEVFHEICPLPCLEHIRIDGYFGRQLPGWMMSTATMPLVSLKVLGMHDLACCTELPDGLCHLPCLEFLKVTRAPAIKRVGSEFVVPHSQHRNCLSRATAAFPRLHVMDLEQLVKWEEWEWQEEAQAMPALKKLNIWNVKCLRSLENFASVVELRLANNPDLIRISNFPKLQKLEIKWCRKLESLQEMTVLRRLLLTVSYSEKRLPMYLQTVKPSHLLLNCSPKVLASVAAGKSGTEWNKFSHIQRVEAYANYEAGDKRWHLFYTNEPYSMETNIEPNLQNQTEDDNEEDSEEDDEEDGDDGGEEEEDGDNEKELAVTQPKEGRTTNGCKNILKYDATMQGYACLLHLLLLLLY</sequence>
<dbReference type="InterPro" id="IPR032675">
    <property type="entry name" value="LRR_dom_sf"/>
</dbReference>
<keyword evidence="2" id="KW-0433">Leucine-rich repeat</keyword>
<protein>
    <recommendedName>
        <fullName evidence="15">Rx N-terminal domain-containing protein</fullName>
    </recommendedName>
</protein>
<dbReference type="Gene3D" id="1.20.5.4130">
    <property type="match status" value="1"/>
</dbReference>
<keyword evidence="4" id="KW-0547">Nucleotide-binding</keyword>
<dbReference type="Pfam" id="PF18052">
    <property type="entry name" value="Rx_N"/>
    <property type="match status" value="1"/>
</dbReference>
<evidence type="ECO:0000256" key="7">
    <source>
        <dbReference type="ARBA" id="ARBA00023054"/>
    </source>
</evidence>
<evidence type="ECO:0008006" key="15">
    <source>
        <dbReference type="Google" id="ProtNLM"/>
    </source>
</evidence>
<evidence type="ECO:0000256" key="8">
    <source>
        <dbReference type="SAM" id="MobiDB-lite"/>
    </source>
</evidence>
<reference evidence="12" key="2">
    <citation type="submission" date="2017-06" db="EMBL/GenBank/DDBJ databases">
        <title>WGS assembly of Brachypodium distachyon.</title>
        <authorList>
            <consortium name="The International Brachypodium Initiative"/>
            <person name="Lucas S."/>
            <person name="Harmon-Smith M."/>
            <person name="Lail K."/>
            <person name="Tice H."/>
            <person name="Grimwood J."/>
            <person name="Bruce D."/>
            <person name="Barry K."/>
            <person name="Shu S."/>
            <person name="Lindquist E."/>
            <person name="Wang M."/>
            <person name="Pitluck S."/>
            <person name="Vogel J.P."/>
            <person name="Garvin D.F."/>
            <person name="Mockler T.C."/>
            <person name="Schmutz J."/>
            <person name="Rokhsar D."/>
            <person name="Bevan M.W."/>
        </authorList>
    </citation>
    <scope>NUCLEOTIDE SEQUENCE</scope>
    <source>
        <strain evidence="12">Bd21</strain>
    </source>
</reference>
<dbReference type="InterPro" id="IPR038005">
    <property type="entry name" value="RX-like_CC"/>
</dbReference>
<reference evidence="12 13" key="1">
    <citation type="journal article" date="2010" name="Nature">
        <title>Genome sequencing and analysis of the model grass Brachypodium distachyon.</title>
        <authorList>
            <consortium name="International Brachypodium Initiative"/>
        </authorList>
    </citation>
    <scope>NUCLEOTIDE SEQUENCE [LARGE SCALE GENOMIC DNA]</scope>
    <source>
        <strain evidence="12 13">Bd21</strain>
    </source>
</reference>
<feature type="region of interest" description="Disordered" evidence="8">
    <location>
        <begin position="984"/>
        <end position="1037"/>
    </location>
</feature>
<dbReference type="Gene3D" id="3.40.50.300">
    <property type="entry name" value="P-loop containing nucleotide triphosphate hydrolases"/>
    <property type="match status" value="1"/>
</dbReference>
<dbReference type="SUPFAM" id="SSF52058">
    <property type="entry name" value="L domain-like"/>
    <property type="match status" value="1"/>
</dbReference>
<dbReference type="Proteomes" id="UP000008810">
    <property type="component" value="Chromosome 4"/>
</dbReference>
<evidence type="ECO:0000256" key="2">
    <source>
        <dbReference type="ARBA" id="ARBA00022614"/>
    </source>
</evidence>
<gene>
    <name evidence="12" type="ORF">BRADI_4g38671v3</name>
</gene>
<dbReference type="CDD" id="cd14798">
    <property type="entry name" value="RX-CC_like"/>
    <property type="match status" value="1"/>
</dbReference>
<evidence type="ECO:0000259" key="11">
    <source>
        <dbReference type="Pfam" id="PF23598"/>
    </source>
</evidence>
<dbReference type="GO" id="GO:0005524">
    <property type="term" value="F:ATP binding"/>
    <property type="evidence" value="ECO:0007669"/>
    <property type="project" value="UniProtKB-KW"/>
</dbReference>
<dbReference type="Gene3D" id="3.80.10.10">
    <property type="entry name" value="Ribonuclease Inhibitor"/>
    <property type="match status" value="1"/>
</dbReference>
<organism evidence="12">
    <name type="scientific">Brachypodium distachyon</name>
    <name type="common">Purple false brome</name>
    <name type="synonym">Trachynia distachya</name>
    <dbReference type="NCBI Taxonomy" id="15368"/>
    <lineage>
        <taxon>Eukaryota</taxon>
        <taxon>Viridiplantae</taxon>
        <taxon>Streptophyta</taxon>
        <taxon>Embryophyta</taxon>
        <taxon>Tracheophyta</taxon>
        <taxon>Spermatophyta</taxon>
        <taxon>Magnoliopsida</taxon>
        <taxon>Liliopsida</taxon>
        <taxon>Poales</taxon>
        <taxon>Poaceae</taxon>
        <taxon>BOP clade</taxon>
        <taxon>Pooideae</taxon>
        <taxon>Stipodae</taxon>
        <taxon>Brachypodieae</taxon>
        <taxon>Brachypodium</taxon>
    </lineage>
</organism>
<dbReference type="SUPFAM" id="SSF52540">
    <property type="entry name" value="P-loop containing nucleoside triphosphate hydrolases"/>
    <property type="match status" value="1"/>
</dbReference>
<evidence type="ECO:0000256" key="3">
    <source>
        <dbReference type="ARBA" id="ARBA00022737"/>
    </source>
</evidence>
<feature type="domain" description="Disease resistance R13L4/SHOC-2-like LRR" evidence="11">
    <location>
        <begin position="536"/>
        <end position="893"/>
    </location>
</feature>
<dbReference type="GO" id="GO:0098542">
    <property type="term" value="P:defense response to other organism"/>
    <property type="evidence" value="ECO:0000318"/>
    <property type="project" value="GO_Central"/>
</dbReference>
<evidence type="ECO:0000256" key="5">
    <source>
        <dbReference type="ARBA" id="ARBA00022821"/>
    </source>
</evidence>
<dbReference type="InterPro" id="IPR027417">
    <property type="entry name" value="P-loop_NTPase"/>
</dbReference>
<comment type="similarity">
    <text evidence="1">Belongs to the disease resistance NB-LRR family.</text>
</comment>
<proteinExistence type="inferred from homology"/>
<dbReference type="PRINTS" id="PR00364">
    <property type="entry name" value="DISEASERSIST"/>
</dbReference>
<dbReference type="EMBL" id="CM000883">
    <property type="protein sequence ID" value="KQJ91616.1"/>
    <property type="molecule type" value="Genomic_DNA"/>
</dbReference>
<dbReference type="STRING" id="15368.A0A0Q3IZU5"/>
<evidence type="ECO:0000256" key="1">
    <source>
        <dbReference type="ARBA" id="ARBA00008894"/>
    </source>
</evidence>
<accession>A0A0Q3IZU5</accession>
<dbReference type="AlphaFoldDB" id="A0A0Q3IZU5"/>
<evidence type="ECO:0000259" key="9">
    <source>
        <dbReference type="Pfam" id="PF00931"/>
    </source>
</evidence>